<reference evidence="1 2" key="1">
    <citation type="journal article" date="2019" name="Nat. Ecol. Evol.">
        <title>Megaphylogeny resolves global patterns of mushroom evolution.</title>
        <authorList>
            <person name="Varga T."/>
            <person name="Krizsan K."/>
            <person name="Foldi C."/>
            <person name="Dima B."/>
            <person name="Sanchez-Garcia M."/>
            <person name="Sanchez-Ramirez S."/>
            <person name="Szollosi G.J."/>
            <person name="Szarkandi J.G."/>
            <person name="Papp V."/>
            <person name="Albert L."/>
            <person name="Andreopoulos W."/>
            <person name="Angelini C."/>
            <person name="Antonin V."/>
            <person name="Barry K.W."/>
            <person name="Bougher N.L."/>
            <person name="Buchanan P."/>
            <person name="Buyck B."/>
            <person name="Bense V."/>
            <person name="Catcheside P."/>
            <person name="Chovatia M."/>
            <person name="Cooper J."/>
            <person name="Damon W."/>
            <person name="Desjardin D."/>
            <person name="Finy P."/>
            <person name="Geml J."/>
            <person name="Haridas S."/>
            <person name="Hughes K."/>
            <person name="Justo A."/>
            <person name="Karasinski D."/>
            <person name="Kautmanova I."/>
            <person name="Kiss B."/>
            <person name="Kocsube S."/>
            <person name="Kotiranta H."/>
            <person name="LaButti K.M."/>
            <person name="Lechner B.E."/>
            <person name="Liimatainen K."/>
            <person name="Lipzen A."/>
            <person name="Lukacs Z."/>
            <person name="Mihaltcheva S."/>
            <person name="Morgado L.N."/>
            <person name="Niskanen T."/>
            <person name="Noordeloos M.E."/>
            <person name="Ohm R.A."/>
            <person name="Ortiz-Santana B."/>
            <person name="Ovrebo C."/>
            <person name="Racz N."/>
            <person name="Riley R."/>
            <person name="Savchenko A."/>
            <person name="Shiryaev A."/>
            <person name="Soop K."/>
            <person name="Spirin V."/>
            <person name="Szebenyi C."/>
            <person name="Tomsovsky M."/>
            <person name="Tulloss R.E."/>
            <person name="Uehling J."/>
            <person name="Grigoriev I.V."/>
            <person name="Vagvolgyi C."/>
            <person name="Papp T."/>
            <person name="Martin F.M."/>
            <person name="Miettinen O."/>
            <person name="Hibbett D.S."/>
            <person name="Nagy L.G."/>
        </authorList>
    </citation>
    <scope>NUCLEOTIDE SEQUENCE [LARGE SCALE GENOMIC DNA]</scope>
    <source>
        <strain evidence="1 2">NL-1719</strain>
    </source>
</reference>
<keyword evidence="2" id="KW-1185">Reference proteome</keyword>
<evidence type="ECO:0000313" key="2">
    <source>
        <dbReference type="Proteomes" id="UP000308600"/>
    </source>
</evidence>
<feature type="non-terminal residue" evidence="1">
    <location>
        <position position="119"/>
    </location>
</feature>
<protein>
    <submittedName>
        <fullName evidence="1">Uncharacterized protein</fullName>
    </submittedName>
</protein>
<feature type="non-terminal residue" evidence="1">
    <location>
        <position position="1"/>
    </location>
</feature>
<accession>A0ACD3A3K2</accession>
<proteinExistence type="predicted"/>
<sequence>KILWLSGIAGTGKSTVAESIFRALNQSNKLGAYFTCRRDETSLNNPLNVLPTVAYQLGIANPFYGQALLTVLKADSSFEMTLGYMTAQCNKLFIEPFKSNALISSLDGFQVVVVDALDE</sequence>
<dbReference type="EMBL" id="ML208810">
    <property type="protein sequence ID" value="TFK60219.1"/>
    <property type="molecule type" value="Genomic_DNA"/>
</dbReference>
<organism evidence="1 2">
    <name type="scientific">Pluteus cervinus</name>
    <dbReference type="NCBI Taxonomy" id="181527"/>
    <lineage>
        <taxon>Eukaryota</taxon>
        <taxon>Fungi</taxon>
        <taxon>Dikarya</taxon>
        <taxon>Basidiomycota</taxon>
        <taxon>Agaricomycotina</taxon>
        <taxon>Agaricomycetes</taxon>
        <taxon>Agaricomycetidae</taxon>
        <taxon>Agaricales</taxon>
        <taxon>Pluteineae</taxon>
        <taxon>Pluteaceae</taxon>
        <taxon>Pluteus</taxon>
    </lineage>
</organism>
<evidence type="ECO:0000313" key="1">
    <source>
        <dbReference type="EMBL" id="TFK60219.1"/>
    </source>
</evidence>
<dbReference type="Proteomes" id="UP000308600">
    <property type="component" value="Unassembled WGS sequence"/>
</dbReference>
<gene>
    <name evidence="1" type="ORF">BDN72DRAFT_742780</name>
</gene>
<name>A0ACD3A3K2_9AGAR</name>